<protein>
    <submittedName>
        <fullName evidence="1">Uncharacterized protein</fullName>
    </submittedName>
</protein>
<sequence length="277" mass="30959">MARPNYQNVSIAQLLEWSEANPHRTHSLEPIKIQPPATTTDAGTPLTKLGLPTYSAIPVSGILGVIAWIRDPMFGLANTTVRSTLIRDLATKLQIESDTLAGSSFARKRRRIFDAIGSALHGTPIEDNTWKDLICALAHLTEVQMIFVRDAKNLEENSEDKPEELLGASKGGIFFSSSPEIWTSEKQTWIADWHGRWIAVPEDTETRSTTSRILSFLQSIEDNGWIVDWPIVDATKEAIVEELRFSLTWQSTHSKLKKDVLASRLGRERVIKALAAF</sequence>
<accession>A0A6C0ANY1</accession>
<organism evidence="1">
    <name type="scientific">viral metagenome</name>
    <dbReference type="NCBI Taxonomy" id="1070528"/>
    <lineage>
        <taxon>unclassified sequences</taxon>
        <taxon>metagenomes</taxon>
        <taxon>organismal metagenomes</taxon>
    </lineage>
</organism>
<evidence type="ECO:0000313" key="1">
    <source>
        <dbReference type="EMBL" id="QHS81527.1"/>
    </source>
</evidence>
<proteinExistence type="predicted"/>
<name>A0A6C0ANY1_9ZZZZ</name>
<reference evidence="1" key="1">
    <citation type="journal article" date="2020" name="Nature">
        <title>Giant virus diversity and host interactions through global metagenomics.</title>
        <authorList>
            <person name="Schulz F."/>
            <person name="Roux S."/>
            <person name="Paez-Espino D."/>
            <person name="Jungbluth S."/>
            <person name="Walsh D.A."/>
            <person name="Denef V.J."/>
            <person name="McMahon K.D."/>
            <person name="Konstantinidis K.T."/>
            <person name="Eloe-Fadrosh E.A."/>
            <person name="Kyrpides N.C."/>
            <person name="Woyke T."/>
        </authorList>
    </citation>
    <scope>NUCLEOTIDE SEQUENCE</scope>
    <source>
        <strain evidence="1">GVMAG-S-1101164-72</strain>
    </source>
</reference>
<dbReference type="EMBL" id="MN740758">
    <property type="protein sequence ID" value="QHS81527.1"/>
    <property type="molecule type" value="Genomic_DNA"/>
</dbReference>
<dbReference type="AlphaFoldDB" id="A0A6C0ANY1"/>